<gene>
    <name evidence="2" type="ORF">SO694_00001123</name>
</gene>
<accession>A0ABR1GCM3</accession>
<feature type="compositionally biased region" description="Acidic residues" evidence="1">
    <location>
        <begin position="331"/>
        <end position="340"/>
    </location>
</feature>
<proteinExistence type="predicted"/>
<reference evidence="2 3" key="1">
    <citation type="submission" date="2024-03" db="EMBL/GenBank/DDBJ databases">
        <title>Aureococcus anophagefferens CCMP1851 and Kratosvirus quantuckense: Draft genome of a second virus-susceptible host strain in the model system.</title>
        <authorList>
            <person name="Chase E."/>
            <person name="Truchon A.R."/>
            <person name="Schepens W."/>
            <person name="Wilhelm S.W."/>
        </authorList>
    </citation>
    <scope>NUCLEOTIDE SEQUENCE [LARGE SCALE GENOMIC DNA]</scope>
    <source>
        <strain evidence="2 3">CCMP1851</strain>
    </source>
</reference>
<organism evidence="2 3">
    <name type="scientific">Aureococcus anophagefferens</name>
    <name type="common">Harmful bloom alga</name>
    <dbReference type="NCBI Taxonomy" id="44056"/>
    <lineage>
        <taxon>Eukaryota</taxon>
        <taxon>Sar</taxon>
        <taxon>Stramenopiles</taxon>
        <taxon>Ochrophyta</taxon>
        <taxon>Pelagophyceae</taxon>
        <taxon>Pelagomonadales</taxon>
        <taxon>Pelagomonadaceae</taxon>
        <taxon>Aureococcus</taxon>
    </lineage>
</organism>
<feature type="region of interest" description="Disordered" evidence="1">
    <location>
        <begin position="330"/>
        <end position="373"/>
    </location>
</feature>
<sequence>MSGESSEVFASASVLVDGCRVPELEDKDGPRDWDWLAWTLPEREVASVRNCDNQHQRLIATTTGDYFEILLSNDHSKPIAVKAATFQPPPDTSLAATLGNAEKKRVFGQEAAFDDKVEISLSIGSIVQSVYDKDNVLATFSWRYAAIEGLQIAKTNPKAWQDWQWHQIESARVASRELRKSLRGASRSRSPIKTAKEWLTFVQARRAAHDGAMAANQIYDDDLARSSDPPPLVPFDHVLVRAAQGSDVDYEGVVLAAGSTDTEVRVKEAFSNVFGVMLYLLMVAGADKKLRVARRHAPPGRRVLINGIAVAHLGGAFDSIERHNEIIEIQSGDESDEDDAAAAGAARPRKKSWTSKFAKVKADPGAVKSERRA</sequence>
<dbReference type="EMBL" id="JBBJCI010000035">
    <property type="protein sequence ID" value="KAK7253571.1"/>
    <property type="molecule type" value="Genomic_DNA"/>
</dbReference>
<dbReference type="Proteomes" id="UP001363151">
    <property type="component" value="Unassembled WGS sequence"/>
</dbReference>
<evidence type="ECO:0000313" key="2">
    <source>
        <dbReference type="EMBL" id="KAK7253571.1"/>
    </source>
</evidence>
<comment type="caution">
    <text evidence="2">The sequence shown here is derived from an EMBL/GenBank/DDBJ whole genome shotgun (WGS) entry which is preliminary data.</text>
</comment>
<evidence type="ECO:0000256" key="1">
    <source>
        <dbReference type="SAM" id="MobiDB-lite"/>
    </source>
</evidence>
<evidence type="ECO:0000313" key="3">
    <source>
        <dbReference type="Proteomes" id="UP001363151"/>
    </source>
</evidence>
<keyword evidence="3" id="KW-1185">Reference proteome</keyword>
<name>A0ABR1GCM3_AURAN</name>
<protein>
    <submittedName>
        <fullName evidence="2">Uncharacterized protein</fullName>
    </submittedName>
</protein>